<evidence type="ECO:0000313" key="5">
    <source>
        <dbReference type="Proteomes" id="UP001335648"/>
    </source>
</evidence>
<evidence type="ECO:0000256" key="1">
    <source>
        <dbReference type="ARBA" id="ARBA00022614"/>
    </source>
</evidence>
<evidence type="ECO:0000313" key="4">
    <source>
        <dbReference type="EMBL" id="KAK5890561.1"/>
    </source>
</evidence>
<dbReference type="InterPro" id="IPR051261">
    <property type="entry name" value="NLR"/>
</dbReference>
<name>A0AAN8BS47_9TELE</name>
<dbReference type="AlphaFoldDB" id="A0AAN8BS47"/>
<comment type="caution">
    <text evidence="4">The sequence shown here is derived from an EMBL/GenBank/DDBJ whole genome shotgun (WGS) entry which is preliminary data.</text>
</comment>
<evidence type="ECO:0008006" key="6">
    <source>
        <dbReference type="Google" id="ProtNLM"/>
    </source>
</evidence>
<reference evidence="4 5" key="1">
    <citation type="journal article" date="2023" name="Mol. Biol. Evol.">
        <title>Genomics of Secondarily Temperate Adaptation in the Only Non-Antarctic Icefish.</title>
        <authorList>
            <person name="Rivera-Colon A.G."/>
            <person name="Rayamajhi N."/>
            <person name="Minhas B.F."/>
            <person name="Madrigal G."/>
            <person name="Bilyk K.T."/>
            <person name="Yoon V."/>
            <person name="Hune M."/>
            <person name="Gregory S."/>
            <person name="Cheng C.H.C."/>
            <person name="Catchen J.M."/>
        </authorList>
    </citation>
    <scope>NUCLEOTIDE SEQUENCE [LARGE SCALE GENOMIC DNA]</scope>
    <source>
        <strain evidence="4">JC2023a</strain>
    </source>
</reference>
<dbReference type="Proteomes" id="UP001335648">
    <property type="component" value="Unassembled WGS sequence"/>
</dbReference>
<dbReference type="EMBL" id="JAULUE010002056">
    <property type="protein sequence ID" value="KAK5890561.1"/>
    <property type="molecule type" value="Genomic_DNA"/>
</dbReference>
<dbReference type="SMART" id="SM00368">
    <property type="entry name" value="LRR_RI"/>
    <property type="match status" value="5"/>
</dbReference>
<evidence type="ECO:0000256" key="2">
    <source>
        <dbReference type="ARBA" id="ARBA00022737"/>
    </source>
</evidence>
<dbReference type="InterPro" id="IPR006553">
    <property type="entry name" value="Leu-rich_rpt_Cys-con_subtyp"/>
</dbReference>
<keyword evidence="5" id="KW-1185">Reference proteome</keyword>
<dbReference type="Gene3D" id="3.80.10.10">
    <property type="entry name" value="Ribonuclease Inhibitor"/>
    <property type="match status" value="1"/>
</dbReference>
<dbReference type="Pfam" id="PF13516">
    <property type="entry name" value="LRR_6"/>
    <property type="match status" value="3"/>
</dbReference>
<dbReference type="SMART" id="SM00367">
    <property type="entry name" value="LRR_CC"/>
    <property type="match status" value="4"/>
</dbReference>
<keyword evidence="2" id="KW-0677">Repeat</keyword>
<protein>
    <recommendedName>
        <fullName evidence="6">NACHT, LRR and PYD domains-containing protein 12-like</fullName>
    </recommendedName>
</protein>
<dbReference type="InterPro" id="IPR032675">
    <property type="entry name" value="LRR_dom_sf"/>
</dbReference>
<dbReference type="SUPFAM" id="SSF52047">
    <property type="entry name" value="RNI-like"/>
    <property type="match status" value="1"/>
</dbReference>
<keyword evidence="1" id="KW-0433">Leucine-rich repeat</keyword>
<organism evidence="4 5">
    <name type="scientific">Champsocephalus esox</name>
    <name type="common">pike icefish</name>
    <dbReference type="NCBI Taxonomy" id="159716"/>
    <lineage>
        <taxon>Eukaryota</taxon>
        <taxon>Metazoa</taxon>
        <taxon>Chordata</taxon>
        <taxon>Craniata</taxon>
        <taxon>Vertebrata</taxon>
        <taxon>Euteleostomi</taxon>
        <taxon>Actinopterygii</taxon>
        <taxon>Neopterygii</taxon>
        <taxon>Teleostei</taxon>
        <taxon>Neoteleostei</taxon>
        <taxon>Acanthomorphata</taxon>
        <taxon>Eupercaria</taxon>
        <taxon>Perciformes</taxon>
        <taxon>Notothenioidei</taxon>
        <taxon>Channichthyidae</taxon>
        <taxon>Champsocephalus</taxon>
    </lineage>
</organism>
<accession>A0AAN8BS47</accession>
<dbReference type="InterPro" id="IPR001611">
    <property type="entry name" value="Leu-rich_rpt"/>
</dbReference>
<gene>
    <name evidence="4" type="ORF">CesoFtcFv8_014074</name>
</gene>
<evidence type="ECO:0000256" key="3">
    <source>
        <dbReference type="SAM" id="MobiDB-lite"/>
    </source>
</evidence>
<dbReference type="PANTHER" id="PTHR24106">
    <property type="entry name" value="NACHT, LRR AND CARD DOMAINS-CONTAINING"/>
    <property type="match status" value="1"/>
</dbReference>
<dbReference type="PROSITE" id="PS51450">
    <property type="entry name" value="LRR"/>
    <property type="match status" value="2"/>
</dbReference>
<proteinExistence type="predicted"/>
<sequence>MKSESTRPPSFEDGEHSDGPRVHQQRSEGPGGQSAQQHQTHLESILMLLEDHIVTFVKSELKKIQTVLTSDYPECLESQREDEVLDGEDEEQRSSREAFLNISLHFLRSMEQEELADRLQSRTAAAVCKREDLDVFDLKKYSASEEALLRLLPVVKASRKAMLSGCKLSERSCEALSSVLSSQSSSLRELDLSHNDLQDSGVKNLCAGLQSPLCELETLRLSGCELSERSCAALSSVLSSQSSSLRELDLSHNDLQDSGVKNLCAGLESPHCELETLSLSGCLVTKEGCASLISALVSNPSHLRELDLSFNHPGDSGVKLLSVLLEDPLWRLDTLRTDHGGEKWLTPGVRKYACELTLDPNTANRKLKLSDCNREEETTSCPVVMSLVSGDIT</sequence>
<feature type="region of interest" description="Disordered" evidence="3">
    <location>
        <begin position="1"/>
        <end position="39"/>
    </location>
</feature>